<keyword evidence="2" id="KW-1185">Reference proteome</keyword>
<dbReference type="EMBL" id="CP035492">
    <property type="protein sequence ID" value="QAY67613.1"/>
    <property type="molecule type" value="Genomic_DNA"/>
</dbReference>
<accession>A0A4P6EZA1</accession>
<gene>
    <name evidence="1" type="ORF">ET464_15715</name>
</gene>
<dbReference type="AlphaFoldDB" id="A0A4P6EZA1"/>
<evidence type="ECO:0008006" key="3">
    <source>
        <dbReference type="Google" id="ProtNLM"/>
    </source>
</evidence>
<evidence type="ECO:0000313" key="1">
    <source>
        <dbReference type="EMBL" id="QAY67613.1"/>
    </source>
</evidence>
<dbReference type="InterPro" id="IPR036895">
    <property type="entry name" value="Uracil-DNA_glycosylase-like_sf"/>
</dbReference>
<protein>
    <recommendedName>
        <fullName evidence="3">Uracil-DNA glycosylase-like domain-containing protein</fullName>
    </recommendedName>
</protein>
<dbReference type="Proteomes" id="UP000293568">
    <property type="component" value="Chromosome"/>
</dbReference>
<name>A0A4P6EZA1_9BACL</name>
<proteinExistence type="predicted"/>
<evidence type="ECO:0000313" key="2">
    <source>
        <dbReference type="Proteomes" id="UP000293568"/>
    </source>
</evidence>
<organism evidence="1 2">
    <name type="scientific">Paenibacillus protaetiae</name>
    <dbReference type="NCBI Taxonomy" id="2509456"/>
    <lineage>
        <taxon>Bacteria</taxon>
        <taxon>Bacillati</taxon>
        <taxon>Bacillota</taxon>
        <taxon>Bacilli</taxon>
        <taxon>Bacillales</taxon>
        <taxon>Paenibacillaceae</taxon>
        <taxon>Paenibacillus</taxon>
    </lineage>
</organism>
<dbReference type="OrthoDB" id="573462at2"/>
<dbReference type="KEGG" id="pprt:ET464_15715"/>
<reference evidence="1 2" key="1">
    <citation type="submission" date="2019-01" db="EMBL/GenBank/DDBJ databases">
        <title>Genome sequencing of strain FW100M-2.</title>
        <authorList>
            <person name="Heo J."/>
            <person name="Kim S.-J."/>
            <person name="Kim J.-S."/>
            <person name="Hong S.-B."/>
            <person name="Kwon S.-W."/>
        </authorList>
    </citation>
    <scope>NUCLEOTIDE SEQUENCE [LARGE SCALE GENOMIC DNA]</scope>
    <source>
        <strain evidence="1 2">FW100M-2</strain>
    </source>
</reference>
<dbReference type="SUPFAM" id="SSF52141">
    <property type="entry name" value="Uracil-DNA glycosylase-like"/>
    <property type="match status" value="1"/>
</dbReference>
<dbReference type="RefSeq" id="WP_129442470.1">
    <property type="nucleotide sequence ID" value="NZ_CP035492.1"/>
</dbReference>
<sequence>MFRQSNWERYKPAMLGLPANRELTREDLMAEPYLMGRHGKLSMYFAPHNELVNEHAELVIVGITPGWTQMRIAFETAVQRFRRGESDEQIAAAAKHQARFAGAMRRNLYAMLHELGIPGLFGLADPEQLFEAHAELLHTTSLLRYPVFYGGRNYSGSQPKLTNESWLLDAAFRYTLEDLQALKQPLIIPLGKRVESVLELFIQHGVINAGQLLKGFPHPSGANGHRQRQFGEQAERMRRIMLQWHVNRAR</sequence>